<evidence type="ECO:0000256" key="1">
    <source>
        <dbReference type="SAM" id="MobiDB-lite"/>
    </source>
</evidence>
<name>A0A382GYW9_9ZZZZ</name>
<protein>
    <submittedName>
        <fullName evidence="2">Uncharacterized protein</fullName>
    </submittedName>
</protein>
<sequence length="107" mass="11694">MKKVRKGKHRAPRSKRRLKPKPRSKAWMPSSPQPGRSKEEAILSPKGPEGQFVIPTNRLLQAVAALDQGDPYLAFDLCCEVLTADPTNTEALNLAGIAAFQTGLAEE</sequence>
<proteinExistence type="predicted"/>
<organism evidence="2">
    <name type="scientific">marine metagenome</name>
    <dbReference type="NCBI Taxonomy" id="408172"/>
    <lineage>
        <taxon>unclassified sequences</taxon>
        <taxon>metagenomes</taxon>
        <taxon>ecological metagenomes</taxon>
    </lineage>
</organism>
<gene>
    <name evidence="2" type="ORF">METZ01_LOCUS233084</name>
</gene>
<evidence type="ECO:0000313" key="2">
    <source>
        <dbReference type="EMBL" id="SVB80230.1"/>
    </source>
</evidence>
<accession>A0A382GYW9</accession>
<dbReference type="AlphaFoldDB" id="A0A382GYW9"/>
<feature type="region of interest" description="Disordered" evidence="1">
    <location>
        <begin position="1"/>
        <end position="48"/>
    </location>
</feature>
<feature type="non-terminal residue" evidence="2">
    <location>
        <position position="107"/>
    </location>
</feature>
<dbReference type="EMBL" id="UINC01058221">
    <property type="protein sequence ID" value="SVB80230.1"/>
    <property type="molecule type" value="Genomic_DNA"/>
</dbReference>
<reference evidence="2" key="1">
    <citation type="submission" date="2018-05" db="EMBL/GenBank/DDBJ databases">
        <authorList>
            <person name="Lanie J.A."/>
            <person name="Ng W.-L."/>
            <person name="Kazmierczak K.M."/>
            <person name="Andrzejewski T.M."/>
            <person name="Davidsen T.M."/>
            <person name="Wayne K.J."/>
            <person name="Tettelin H."/>
            <person name="Glass J.I."/>
            <person name="Rusch D."/>
            <person name="Podicherti R."/>
            <person name="Tsui H.-C.T."/>
            <person name="Winkler M.E."/>
        </authorList>
    </citation>
    <scope>NUCLEOTIDE SEQUENCE</scope>
</reference>
<feature type="compositionally biased region" description="Basic residues" evidence="1">
    <location>
        <begin position="1"/>
        <end position="24"/>
    </location>
</feature>